<comment type="caution">
    <text evidence="1">The sequence shown here is derived from an EMBL/GenBank/DDBJ whole genome shotgun (WGS) entry which is preliminary data.</text>
</comment>
<gene>
    <name evidence="1" type="ORF">L6164_033447</name>
</gene>
<accession>A0ACB9KSL8</accession>
<reference evidence="1 2" key="1">
    <citation type="journal article" date="2022" name="DNA Res.">
        <title>Chromosomal-level genome assembly of the orchid tree Bauhinia variegata (Leguminosae; Cercidoideae) supports the allotetraploid origin hypothesis of Bauhinia.</title>
        <authorList>
            <person name="Zhong Y."/>
            <person name="Chen Y."/>
            <person name="Zheng D."/>
            <person name="Pang J."/>
            <person name="Liu Y."/>
            <person name="Luo S."/>
            <person name="Meng S."/>
            <person name="Qian L."/>
            <person name="Wei D."/>
            <person name="Dai S."/>
            <person name="Zhou R."/>
        </authorList>
    </citation>
    <scope>NUCLEOTIDE SEQUENCE [LARGE SCALE GENOMIC DNA]</scope>
    <source>
        <strain evidence="1">BV-YZ2020</strain>
    </source>
</reference>
<keyword evidence="2" id="KW-1185">Reference proteome</keyword>
<proteinExistence type="predicted"/>
<name>A0ACB9KSL8_BAUVA</name>
<organism evidence="1 2">
    <name type="scientific">Bauhinia variegata</name>
    <name type="common">Purple orchid tree</name>
    <name type="synonym">Phanera variegata</name>
    <dbReference type="NCBI Taxonomy" id="167791"/>
    <lineage>
        <taxon>Eukaryota</taxon>
        <taxon>Viridiplantae</taxon>
        <taxon>Streptophyta</taxon>
        <taxon>Embryophyta</taxon>
        <taxon>Tracheophyta</taxon>
        <taxon>Spermatophyta</taxon>
        <taxon>Magnoliopsida</taxon>
        <taxon>eudicotyledons</taxon>
        <taxon>Gunneridae</taxon>
        <taxon>Pentapetalae</taxon>
        <taxon>rosids</taxon>
        <taxon>fabids</taxon>
        <taxon>Fabales</taxon>
        <taxon>Fabaceae</taxon>
        <taxon>Cercidoideae</taxon>
        <taxon>Cercideae</taxon>
        <taxon>Bauhiniinae</taxon>
        <taxon>Bauhinia</taxon>
    </lineage>
</organism>
<protein>
    <submittedName>
        <fullName evidence="1">Uncharacterized protein</fullName>
    </submittedName>
</protein>
<sequence length="77" mass="8217">MANSRIARFFVEAAPPQYVTVMRQRTRKMLDTIREDDREISPNDSLNSSPKGLSAAASLVSSSASASTSIAISNAGD</sequence>
<dbReference type="EMBL" id="CM039438">
    <property type="protein sequence ID" value="KAI4300028.1"/>
    <property type="molecule type" value="Genomic_DNA"/>
</dbReference>
<evidence type="ECO:0000313" key="1">
    <source>
        <dbReference type="EMBL" id="KAI4300028.1"/>
    </source>
</evidence>
<evidence type="ECO:0000313" key="2">
    <source>
        <dbReference type="Proteomes" id="UP000828941"/>
    </source>
</evidence>
<dbReference type="Proteomes" id="UP000828941">
    <property type="component" value="Chromosome 13"/>
</dbReference>